<reference evidence="2" key="2">
    <citation type="journal article" date="2012" name="Nat. Commun.">
        <title>Draft genome sequence and genetic transformation of the oleaginous alga Nannochloropis gaditana.</title>
        <authorList>
            <person name="Radakovits R."/>
            <person name="Jinkerson R.E."/>
            <person name="Fuerstenberg S.I."/>
            <person name="Tae H."/>
            <person name="Settlage R.E."/>
            <person name="Boore J.L."/>
            <person name="Posewitz M.C."/>
        </authorList>
    </citation>
    <scope>NUCLEOTIDE SEQUENCE</scope>
    <source>
        <strain evidence="2">CCMP526</strain>
    </source>
</reference>
<organism evidence="2">
    <name type="scientific">Nannochloropsis gaditana (strain CCMP526)</name>
    <name type="common">Green microalga</name>
    <name type="synonym">Microchloropsis gaditana</name>
    <dbReference type="NCBI Taxonomy" id="1093141"/>
    <lineage>
        <taxon>Eukaryota</taxon>
        <taxon>Sar</taxon>
        <taxon>Stramenopiles</taxon>
        <taxon>Ochrophyta</taxon>
        <taxon>Eustigmatophyceae</taxon>
        <taxon>Eustigmatales</taxon>
        <taxon>Monodopsidaceae</taxon>
        <taxon>Nannochloropsis</taxon>
    </lineage>
</organism>
<proteinExistence type="evidence at transcript level"/>
<feature type="region of interest" description="Disordered" evidence="1">
    <location>
        <begin position="1"/>
        <end position="45"/>
    </location>
</feature>
<reference evidence="2" key="1">
    <citation type="journal article" date="2012" name="Bioengineered">
        <title>Additional insights into the genome of the oleaginous model alga Nannochloropsis gaditana.</title>
        <authorList>
            <person name="Jinkerson R.E."/>
            <person name="Radakovits R."/>
            <person name="Posewitz M.C."/>
        </authorList>
    </citation>
    <scope>NUCLEOTIDE SEQUENCE</scope>
    <source>
        <strain evidence="2">CCMP526</strain>
    </source>
</reference>
<sequence length="45" mass="4853">MGASHPPNSPSGRRSACWSRGIRSVRSMSPGWGRRGTRQGRGSEV</sequence>
<gene>
    <name evidence="2" type="ORF">NGATSA_2005310</name>
</gene>
<protein>
    <submittedName>
        <fullName evidence="2">Uncharacterized protein</fullName>
    </submittedName>
</protein>
<evidence type="ECO:0000256" key="1">
    <source>
        <dbReference type="SAM" id="MobiDB-lite"/>
    </source>
</evidence>
<dbReference type="EMBL" id="JU965390">
    <property type="protein sequence ID" value="AFJ68720.1"/>
    <property type="molecule type" value="mRNA"/>
</dbReference>
<accession>I2CP87</accession>
<evidence type="ECO:0000313" key="2">
    <source>
        <dbReference type="EMBL" id="AFJ68720.1"/>
    </source>
</evidence>
<dbReference type="AlphaFoldDB" id="I2CP87"/>
<name>I2CP87_NANGC</name>